<dbReference type="Proteomes" id="UP000827284">
    <property type="component" value="Unassembled WGS sequence"/>
</dbReference>
<reference evidence="5" key="1">
    <citation type="submission" date="2021-11" db="EMBL/GenBank/DDBJ databases">
        <authorList>
            <person name="Herlambang A."/>
            <person name="Guo Y."/>
            <person name="Takashima Y."/>
            <person name="Nishizawa T."/>
        </authorList>
    </citation>
    <scope>NUCLEOTIDE SEQUENCE</scope>
    <source>
        <strain evidence="5">E1425</strain>
    </source>
</reference>
<evidence type="ECO:0000313" key="5">
    <source>
        <dbReference type="EMBL" id="GJJ69955.1"/>
    </source>
</evidence>
<keyword evidence="3" id="KW-0268">Exocytosis</keyword>
<dbReference type="PANTHER" id="PTHR21292:SF1">
    <property type="entry name" value="EXOCYST COMPLEX COMPONENT 3"/>
    <property type="match status" value="1"/>
</dbReference>
<feature type="region of interest" description="Disordered" evidence="4">
    <location>
        <begin position="238"/>
        <end position="262"/>
    </location>
</feature>
<dbReference type="OrthoDB" id="190098at2759"/>
<dbReference type="InterPro" id="IPR010326">
    <property type="entry name" value="EXOC3/Sec6"/>
</dbReference>
<dbReference type="Gene3D" id="1.10.357.70">
    <property type="entry name" value="Exocyst complex component Sec6, C-terminal domain"/>
    <property type="match status" value="1"/>
</dbReference>
<dbReference type="PANTHER" id="PTHR21292">
    <property type="entry name" value="EXOCYST COMPLEX COMPONENT SEC6-RELATED"/>
    <property type="match status" value="1"/>
</dbReference>
<evidence type="ECO:0000256" key="4">
    <source>
        <dbReference type="SAM" id="MobiDB-lite"/>
    </source>
</evidence>
<gene>
    <name evidence="5" type="ORF">EMPS_02304</name>
</gene>
<comment type="similarity">
    <text evidence="1">Belongs to the SEC6 family.</text>
</comment>
<sequence length="758" mass="87581">MVDAKSVISIAPDAKVAVIAAMLKHPDDLSTLTAMRQKLIREKAIVDQQLKIGVQNQMEETREALDILGTTKEQVLGIRSNMKNIDSLCKDAQGLITDYPRIRKISQTHQNFVATQTLVSQFQDLYTDLDRIREMMDEDRADILGPAPNLLKVAFQLHKLEQLRDSTLHMARDETLDVKETLKSYFGKLDQVVVEFEVYLWELTRNIIELIKNKQAPVVVLLIKIIEREELEDAKAVSVSTKTERRGSRQGLGGKKLDKPPRKVKSLRSKFFDILHDEVSRKFGILMENVDTEPLECLEATDFVFPDLALVYDDLYPRTPSNFKIFPFFVLEYHRHVYELSNKIVNSPDLDGGKILHLLRWVREYYTNMNHQLGVTEELLEPQLLDGNEQGLLDEYLKLVRTNLVKWTNNMMTTATKEFTERQNPPEKDSDRLYHMQTANILFEMVRQQLTLAADSQQAKIMEQVVNECIEVLKDYQKRWKALITSEMRQQIDAPGTTPAGLAEYIMAATNDQIKCAEFADAMLQMMISENMIRSAKTMETIQKVMEETMDDFFAVATHGANSLLDLAFNDAKDPLSKLHTSSWYTSDETNDPMGLIVATLKDYNDDFKTHLNDYMFSKLADWMLERLMVAQIDALRNRGAKLKFPQIQDRLEQDRAKVFNFFMEYKSQSELEQDFDAIEKLHTFVCSPKRSAYFDFFALKRIYHDLPLSLVEDILGRRDDLDRSASKEILESIREKYKEKDPNEAPRSATIFSKVKQ</sequence>
<evidence type="ECO:0000313" key="6">
    <source>
        <dbReference type="Proteomes" id="UP000827284"/>
    </source>
</evidence>
<dbReference type="Gene3D" id="1.10.357.50">
    <property type="match status" value="1"/>
</dbReference>
<reference evidence="5" key="2">
    <citation type="journal article" date="2022" name="Microbiol. Resour. Announc.">
        <title>Whole-Genome Sequence of Entomortierella parvispora E1425, a Mucoromycotan Fungus Associated with Burkholderiaceae-Related Endosymbiotic Bacteria.</title>
        <authorList>
            <person name="Herlambang A."/>
            <person name="Guo Y."/>
            <person name="Takashima Y."/>
            <person name="Narisawa K."/>
            <person name="Ohta H."/>
            <person name="Nishizawa T."/>
        </authorList>
    </citation>
    <scope>NUCLEOTIDE SEQUENCE</scope>
    <source>
        <strain evidence="5">E1425</strain>
    </source>
</reference>
<dbReference type="InterPro" id="IPR042532">
    <property type="entry name" value="EXOC3/Sec6_C"/>
</dbReference>
<dbReference type="GO" id="GO:0006887">
    <property type="term" value="P:exocytosis"/>
    <property type="evidence" value="ECO:0007669"/>
    <property type="project" value="UniProtKB-KW"/>
</dbReference>
<comment type="caution">
    <text evidence="5">The sequence shown here is derived from an EMBL/GenBank/DDBJ whole genome shotgun (WGS) entry which is preliminary data.</text>
</comment>
<keyword evidence="2" id="KW-0813">Transport</keyword>
<dbReference type="GO" id="GO:0051601">
    <property type="term" value="P:exocyst localization"/>
    <property type="evidence" value="ECO:0007669"/>
    <property type="project" value="TreeGrafter"/>
</dbReference>
<evidence type="ECO:0000256" key="3">
    <source>
        <dbReference type="ARBA" id="ARBA00022483"/>
    </source>
</evidence>
<dbReference type="AlphaFoldDB" id="A0A9P3LTT6"/>
<dbReference type="EMBL" id="BQFW01000003">
    <property type="protein sequence ID" value="GJJ69955.1"/>
    <property type="molecule type" value="Genomic_DNA"/>
</dbReference>
<evidence type="ECO:0000256" key="2">
    <source>
        <dbReference type="ARBA" id="ARBA00022448"/>
    </source>
</evidence>
<accession>A0A9P3LTT6</accession>
<evidence type="ECO:0000256" key="1">
    <source>
        <dbReference type="ARBA" id="ARBA00009447"/>
    </source>
</evidence>
<protein>
    <submittedName>
        <fullName evidence="5">Exocyst complex component 3</fullName>
    </submittedName>
</protein>
<proteinExistence type="inferred from homology"/>
<dbReference type="GO" id="GO:0000145">
    <property type="term" value="C:exocyst"/>
    <property type="evidence" value="ECO:0007669"/>
    <property type="project" value="InterPro"/>
</dbReference>
<name>A0A9P3LTT6_9FUNG</name>
<dbReference type="Pfam" id="PF06046">
    <property type="entry name" value="Sec6"/>
    <property type="match status" value="1"/>
</dbReference>
<feature type="region of interest" description="Disordered" evidence="4">
    <location>
        <begin position="738"/>
        <end position="758"/>
    </location>
</feature>
<organism evidence="5 6">
    <name type="scientific">Entomortierella parvispora</name>
    <dbReference type="NCBI Taxonomy" id="205924"/>
    <lineage>
        <taxon>Eukaryota</taxon>
        <taxon>Fungi</taxon>
        <taxon>Fungi incertae sedis</taxon>
        <taxon>Mucoromycota</taxon>
        <taxon>Mortierellomycotina</taxon>
        <taxon>Mortierellomycetes</taxon>
        <taxon>Mortierellales</taxon>
        <taxon>Mortierellaceae</taxon>
        <taxon>Entomortierella</taxon>
    </lineage>
</organism>
<keyword evidence="6" id="KW-1185">Reference proteome</keyword>
<dbReference type="GO" id="GO:0000149">
    <property type="term" value="F:SNARE binding"/>
    <property type="evidence" value="ECO:0007669"/>
    <property type="project" value="TreeGrafter"/>
</dbReference>